<keyword evidence="5" id="KW-1185">Reference proteome</keyword>
<dbReference type="RefSeq" id="WP_254761209.1">
    <property type="nucleotide sequence ID" value="NZ_JANCLT010000023.1"/>
</dbReference>
<dbReference type="Proteomes" id="UP001156102">
    <property type="component" value="Unassembled WGS sequence"/>
</dbReference>
<dbReference type="InterPro" id="IPR002901">
    <property type="entry name" value="MGlyc_endo_b_GlcNAc-like_dom"/>
</dbReference>
<dbReference type="PANTHER" id="PTHR34408">
    <property type="entry name" value="FAMILY PROTEIN, PUTATIVE-RELATED"/>
    <property type="match status" value="1"/>
</dbReference>
<organism evidence="4 5">
    <name type="scientific">Ectobacillus ponti</name>
    <dbReference type="NCBI Taxonomy" id="2961894"/>
    <lineage>
        <taxon>Bacteria</taxon>
        <taxon>Bacillati</taxon>
        <taxon>Bacillota</taxon>
        <taxon>Bacilli</taxon>
        <taxon>Bacillales</taxon>
        <taxon>Bacillaceae</taxon>
        <taxon>Ectobacillus</taxon>
    </lineage>
</organism>
<reference evidence="4" key="1">
    <citation type="submission" date="2022-07" db="EMBL/GenBank/DDBJ databases">
        <authorList>
            <person name="Li W.-J."/>
            <person name="Deng Q.-Q."/>
        </authorList>
    </citation>
    <scope>NUCLEOTIDE SEQUENCE</scope>
    <source>
        <strain evidence="4">SYSU M60031</strain>
    </source>
</reference>
<dbReference type="SMART" id="SM00287">
    <property type="entry name" value="SH3b"/>
    <property type="match status" value="3"/>
</dbReference>
<dbReference type="InterPro" id="IPR052354">
    <property type="entry name" value="Cell_Wall_Dynamics_Protein"/>
</dbReference>
<feature type="domain" description="SH3b" evidence="3">
    <location>
        <begin position="102"/>
        <end position="164"/>
    </location>
</feature>
<dbReference type="Gene3D" id="2.30.30.40">
    <property type="entry name" value="SH3 Domains"/>
    <property type="match status" value="2"/>
</dbReference>
<proteinExistence type="predicted"/>
<name>A0AA41XE57_9BACI</name>
<evidence type="ECO:0000256" key="2">
    <source>
        <dbReference type="SAM" id="SignalP"/>
    </source>
</evidence>
<evidence type="ECO:0000313" key="4">
    <source>
        <dbReference type="EMBL" id="MCP8971280.1"/>
    </source>
</evidence>
<gene>
    <name evidence="4" type="ORF">NK662_22440</name>
</gene>
<evidence type="ECO:0000259" key="3">
    <source>
        <dbReference type="PROSITE" id="PS51781"/>
    </source>
</evidence>
<dbReference type="Pfam" id="PF08239">
    <property type="entry name" value="SH3_3"/>
    <property type="match status" value="2"/>
</dbReference>
<sequence>MRGNKKQQRVLKVAAGLAVWMGAALPFGAAGVQAASSYTGEITASSLNVRTAPATKAKVLGSLKRGNKVTVSSYSSSWVKLTYKGKAAYAAKQYVKPMAAPTVKGAVKASTLNMRSTASVKAKTTGKLKKNETVTILKEQKGWYYVQAGTRKGWVLGTYISKLALTAKPAPKPSAPAPKPNVPAPMPSVPAPAPKPAPAPVQQAVATSYQDLDIRYPSQVTASQINAYVEKYEAYTGKRSVFHGSGDLFIRIGTEAGINQLILAAMAIHESAYGTNILSKWKYNLFSVAAYDSAPYDSAYRFASVEQSIRYQAHFLKSGYLNPDSWKFKGYHLGNKEAGLNFYYASDPAWGEKIANHANKIRPFQPEEYTNISQMTGTTSPVTLPNTVDSFGEGIVAVAKQSLTLRNAIGGSEIGSVPANASFTVLEKSNANQFKVRYQEQTGYVSFSMSQYQQYMQIQNLVRTTKDTVQVYNDQGEVITTLPNFKYVEQVLENGKPVVTNDRTKVKVDGQTVWISIWDKQDVYR</sequence>
<accession>A0AA41XE57</accession>
<keyword evidence="2" id="KW-0732">Signal</keyword>
<dbReference type="SUPFAM" id="SSF50044">
    <property type="entry name" value="SH3-domain"/>
    <property type="match status" value="1"/>
</dbReference>
<feature type="signal peptide" evidence="2">
    <location>
        <begin position="1"/>
        <end position="29"/>
    </location>
</feature>
<evidence type="ECO:0000313" key="5">
    <source>
        <dbReference type="Proteomes" id="UP001156102"/>
    </source>
</evidence>
<feature type="compositionally biased region" description="Pro residues" evidence="1">
    <location>
        <begin position="170"/>
        <end position="199"/>
    </location>
</feature>
<dbReference type="PROSITE" id="PS51781">
    <property type="entry name" value="SH3B"/>
    <property type="match status" value="2"/>
</dbReference>
<protein>
    <submittedName>
        <fullName evidence="4">SH3 domain-containing protein</fullName>
    </submittedName>
</protein>
<dbReference type="Pfam" id="PF01832">
    <property type="entry name" value="Glucosaminidase"/>
    <property type="match status" value="1"/>
</dbReference>
<dbReference type="SMART" id="SM00047">
    <property type="entry name" value="LYZ2"/>
    <property type="match status" value="1"/>
</dbReference>
<dbReference type="GO" id="GO:0004040">
    <property type="term" value="F:amidase activity"/>
    <property type="evidence" value="ECO:0007669"/>
    <property type="project" value="InterPro"/>
</dbReference>
<feature type="region of interest" description="Disordered" evidence="1">
    <location>
        <begin position="169"/>
        <end position="199"/>
    </location>
</feature>
<dbReference type="AlphaFoldDB" id="A0AA41XE57"/>
<dbReference type="EMBL" id="JANCLT010000023">
    <property type="protein sequence ID" value="MCP8971280.1"/>
    <property type="molecule type" value="Genomic_DNA"/>
</dbReference>
<dbReference type="InterPro" id="IPR003646">
    <property type="entry name" value="SH3-like_bac-type"/>
</dbReference>
<feature type="chain" id="PRO_5041391391" evidence="2">
    <location>
        <begin position="30"/>
        <end position="525"/>
    </location>
</feature>
<feature type="domain" description="SH3b" evidence="3">
    <location>
        <begin position="37"/>
        <end position="99"/>
    </location>
</feature>
<evidence type="ECO:0000256" key="1">
    <source>
        <dbReference type="SAM" id="MobiDB-lite"/>
    </source>
</evidence>
<comment type="caution">
    <text evidence="4">The sequence shown here is derived from an EMBL/GenBank/DDBJ whole genome shotgun (WGS) entry which is preliminary data.</text>
</comment>
<dbReference type="Gene3D" id="1.10.530.10">
    <property type="match status" value="1"/>
</dbReference>
<dbReference type="InterPro" id="IPR036028">
    <property type="entry name" value="SH3-like_dom_sf"/>
</dbReference>